<gene>
    <name evidence="1" type="ORF">CDL15_Pgr002667</name>
</gene>
<evidence type="ECO:0000313" key="2">
    <source>
        <dbReference type="Proteomes" id="UP000197138"/>
    </source>
</evidence>
<accession>A0A218WDT7</accession>
<comment type="caution">
    <text evidence="1">The sequence shown here is derived from an EMBL/GenBank/DDBJ whole genome shotgun (WGS) entry which is preliminary data.</text>
</comment>
<proteinExistence type="predicted"/>
<name>A0A218WDT7_PUNGR</name>
<reference evidence="2" key="1">
    <citation type="journal article" date="2017" name="Plant J.">
        <title>The pomegranate (Punica granatum L.) genome and the genomics of punicalagin biosynthesis.</title>
        <authorList>
            <person name="Qin G."/>
            <person name="Xu C."/>
            <person name="Ming R."/>
            <person name="Tang H."/>
            <person name="Guyot R."/>
            <person name="Kramer E.M."/>
            <person name="Hu Y."/>
            <person name="Yi X."/>
            <person name="Qi Y."/>
            <person name="Xu X."/>
            <person name="Gao Z."/>
            <person name="Pan H."/>
            <person name="Jian J."/>
            <person name="Tian Y."/>
            <person name="Yue Z."/>
            <person name="Xu Y."/>
        </authorList>
    </citation>
    <scope>NUCLEOTIDE SEQUENCE [LARGE SCALE GENOMIC DNA]</scope>
    <source>
        <strain evidence="2">cv. Dabenzi</strain>
    </source>
</reference>
<organism evidence="1 2">
    <name type="scientific">Punica granatum</name>
    <name type="common">Pomegranate</name>
    <dbReference type="NCBI Taxonomy" id="22663"/>
    <lineage>
        <taxon>Eukaryota</taxon>
        <taxon>Viridiplantae</taxon>
        <taxon>Streptophyta</taxon>
        <taxon>Embryophyta</taxon>
        <taxon>Tracheophyta</taxon>
        <taxon>Spermatophyta</taxon>
        <taxon>Magnoliopsida</taxon>
        <taxon>eudicotyledons</taxon>
        <taxon>Gunneridae</taxon>
        <taxon>Pentapetalae</taxon>
        <taxon>rosids</taxon>
        <taxon>malvids</taxon>
        <taxon>Myrtales</taxon>
        <taxon>Lythraceae</taxon>
        <taxon>Punica</taxon>
    </lineage>
</organism>
<dbReference type="AlphaFoldDB" id="A0A218WDT7"/>
<dbReference type="EMBL" id="MTKT01004564">
    <property type="protein sequence ID" value="OWM71027.1"/>
    <property type="molecule type" value="Genomic_DNA"/>
</dbReference>
<protein>
    <submittedName>
        <fullName evidence="1">Uncharacterized protein</fullName>
    </submittedName>
</protein>
<evidence type="ECO:0000313" key="1">
    <source>
        <dbReference type="EMBL" id="OWM71027.1"/>
    </source>
</evidence>
<dbReference type="Proteomes" id="UP000197138">
    <property type="component" value="Unassembled WGS sequence"/>
</dbReference>
<sequence length="51" mass="5971">MKKEREEVEEKSDGSRLWLREIEATEQVNEDGRGGCMLFKGKEGTKRWLLS</sequence>